<feature type="compositionally biased region" description="Polar residues" evidence="1">
    <location>
        <begin position="142"/>
        <end position="156"/>
    </location>
</feature>
<dbReference type="OrthoDB" id="4748970at2759"/>
<evidence type="ECO:0000313" key="2">
    <source>
        <dbReference type="EMBL" id="JAT85082.1"/>
    </source>
</evidence>
<organism evidence="2">
    <name type="scientific">Pectinophora gossypiella</name>
    <name type="common">Cotton pink bollworm</name>
    <name type="synonym">Depressaria gossypiella</name>
    <dbReference type="NCBI Taxonomy" id="13191"/>
    <lineage>
        <taxon>Eukaryota</taxon>
        <taxon>Metazoa</taxon>
        <taxon>Ecdysozoa</taxon>
        <taxon>Arthropoda</taxon>
        <taxon>Hexapoda</taxon>
        <taxon>Insecta</taxon>
        <taxon>Pterygota</taxon>
        <taxon>Neoptera</taxon>
        <taxon>Endopterygota</taxon>
        <taxon>Lepidoptera</taxon>
        <taxon>Glossata</taxon>
        <taxon>Ditrysia</taxon>
        <taxon>Gelechioidea</taxon>
        <taxon>Gelechiidae</taxon>
        <taxon>Apatetrinae</taxon>
        <taxon>Pectinophora</taxon>
    </lineage>
</organism>
<accession>A0A1E1WDK4</accession>
<feature type="non-terminal residue" evidence="2">
    <location>
        <position position="200"/>
    </location>
</feature>
<protein>
    <submittedName>
        <fullName evidence="2">Uncharacterized protein</fullName>
    </submittedName>
</protein>
<feature type="compositionally biased region" description="Basic residues" evidence="1">
    <location>
        <begin position="1"/>
        <end position="17"/>
    </location>
</feature>
<dbReference type="AlphaFoldDB" id="A0A1E1WDK4"/>
<feature type="non-terminal residue" evidence="2">
    <location>
        <position position="1"/>
    </location>
</feature>
<evidence type="ECO:0000256" key="1">
    <source>
        <dbReference type="SAM" id="MobiDB-lite"/>
    </source>
</evidence>
<name>A0A1E1WDK4_PECGO</name>
<dbReference type="EMBL" id="GDQN01005972">
    <property type="protein sequence ID" value="JAT85082.1"/>
    <property type="molecule type" value="Transcribed_RNA"/>
</dbReference>
<sequence>IRQIALRKRGKNTKKSKNNTSNERQKIYVVMHAPPSNLKRQIDETDATKSDQEDLTKKLKLTPDELEMNETTEYTNDLDDAITTRDTSATQTLDEKLPEDVINQISNENTKEETDTALTNDIEDGNGLKIVCVQSLACPISKVTSGPKPTSSLKQNSDNDESTKEPNIGDAKNEDKAGVKDNISVNKINYEDVISLREKE</sequence>
<feature type="region of interest" description="Disordered" evidence="1">
    <location>
        <begin position="142"/>
        <end position="184"/>
    </location>
</feature>
<feature type="region of interest" description="Disordered" evidence="1">
    <location>
        <begin position="1"/>
        <end position="23"/>
    </location>
</feature>
<gene>
    <name evidence="2" type="ORF">g.295</name>
</gene>
<proteinExistence type="predicted"/>
<reference evidence="2" key="1">
    <citation type="submission" date="2015-09" db="EMBL/GenBank/DDBJ databases">
        <title>De novo assembly of Pectinophora gossypiella (Pink Bollworm) gut transcriptome.</title>
        <authorList>
            <person name="Tassone E.E."/>
        </authorList>
    </citation>
    <scope>NUCLEOTIDE SEQUENCE</scope>
</reference>